<name>A0AAP5H831_PAEAM</name>
<feature type="transmembrane region" description="Helical" evidence="1">
    <location>
        <begin position="6"/>
        <end position="22"/>
    </location>
</feature>
<reference evidence="2" key="1">
    <citation type="submission" date="2023-07" db="EMBL/GenBank/DDBJ databases">
        <title>Sorghum-associated microbial communities from plants grown in Nebraska, USA.</title>
        <authorList>
            <person name="Schachtman D."/>
        </authorList>
    </citation>
    <scope>NUCLEOTIDE SEQUENCE</scope>
    <source>
        <strain evidence="2">BE80</strain>
    </source>
</reference>
<protein>
    <submittedName>
        <fullName evidence="2">Uncharacterized protein</fullName>
    </submittedName>
</protein>
<evidence type="ECO:0000313" key="3">
    <source>
        <dbReference type="Proteomes" id="UP001254832"/>
    </source>
</evidence>
<feature type="transmembrane region" description="Helical" evidence="1">
    <location>
        <begin position="165"/>
        <end position="186"/>
    </location>
</feature>
<proteinExistence type="predicted"/>
<dbReference type="AlphaFoldDB" id="A0AAP5H831"/>
<organism evidence="2 3">
    <name type="scientific">Paenibacillus amylolyticus</name>
    <dbReference type="NCBI Taxonomy" id="1451"/>
    <lineage>
        <taxon>Bacteria</taxon>
        <taxon>Bacillati</taxon>
        <taxon>Bacillota</taxon>
        <taxon>Bacilli</taxon>
        <taxon>Bacillales</taxon>
        <taxon>Paenibacillaceae</taxon>
        <taxon>Paenibacillus</taxon>
    </lineage>
</organism>
<evidence type="ECO:0000313" key="2">
    <source>
        <dbReference type="EMBL" id="MDR6726940.1"/>
    </source>
</evidence>
<keyword evidence="1" id="KW-0812">Transmembrane</keyword>
<comment type="caution">
    <text evidence="2">The sequence shown here is derived from an EMBL/GenBank/DDBJ whole genome shotgun (WGS) entry which is preliminary data.</text>
</comment>
<accession>A0AAP5H831</accession>
<dbReference type="Proteomes" id="UP001254832">
    <property type="component" value="Unassembled WGS sequence"/>
</dbReference>
<dbReference type="EMBL" id="JAVDTR010000021">
    <property type="protein sequence ID" value="MDR6726940.1"/>
    <property type="molecule type" value="Genomic_DNA"/>
</dbReference>
<keyword evidence="1" id="KW-1133">Transmembrane helix</keyword>
<gene>
    <name evidence="2" type="ORF">J2W91_005465</name>
</gene>
<feature type="transmembrane region" description="Helical" evidence="1">
    <location>
        <begin position="198"/>
        <end position="221"/>
    </location>
</feature>
<keyword evidence="1" id="KW-0472">Membrane</keyword>
<evidence type="ECO:0000256" key="1">
    <source>
        <dbReference type="SAM" id="Phobius"/>
    </source>
</evidence>
<sequence length="251" mass="30208">MKVWGIDLTVIIIALITAYIGYQFNHTSKKREAFLKELNNSYNEVYFPMFEQLQQIIELKDKTIKMEKVDFFMEEYSGKNSNIRFIASSFLLEYFYKLREVHIKYKQENNRINEKDLLKKIEGFHIMIENEYWDAHDIIYENHKQFVSDSFLNPFFVLIRSTLRVVYHLSVFLLWTSATLIYFTFAHIVSPLAWVPEWWNISIALLIFLGAVMSFGLMLMFKELLIKKNRRESRVVKKLKERLKKFSHRSI</sequence>
<dbReference type="RefSeq" id="WP_310145535.1">
    <property type="nucleotide sequence ID" value="NZ_JAVDTR010000021.1"/>
</dbReference>